<protein>
    <submittedName>
        <fullName evidence="2">Uncharacterized protein</fullName>
    </submittedName>
</protein>
<sequence length="44" mass="4584">MRSIPLGGATPNVEPQSAGRSVTCMSGATKWGASLDASSHYEKF</sequence>
<evidence type="ECO:0000313" key="3">
    <source>
        <dbReference type="Proteomes" id="UP000294360"/>
    </source>
</evidence>
<organism evidence="2 3">
    <name type="scientific">Methylocella tundrae</name>
    <dbReference type="NCBI Taxonomy" id="227605"/>
    <lineage>
        <taxon>Bacteria</taxon>
        <taxon>Pseudomonadati</taxon>
        <taxon>Pseudomonadota</taxon>
        <taxon>Alphaproteobacteria</taxon>
        <taxon>Hyphomicrobiales</taxon>
        <taxon>Beijerinckiaceae</taxon>
        <taxon>Methylocella</taxon>
    </lineage>
</organism>
<reference evidence="2 3" key="1">
    <citation type="submission" date="2019-03" db="EMBL/GenBank/DDBJ databases">
        <authorList>
            <person name="Kox A.R. M."/>
        </authorList>
    </citation>
    <scope>NUCLEOTIDE SEQUENCE [LARGE SCALE GENOMIC DNA]</scope>
    <source>
        <strain evidence="2">MTUNDRAET4 annotated genome</strain>
    </source>
</reference>
<feature type="region of interest" description="Disordered" evidence="1">
    <location>
        <begin position="1"/>
        <end position="21"/>
    </location>
</feature>
<dbReference type="KEGG" id="mtun:MTUNDRAET4_3717"/>
<name>A0A4U8Z522_METTU</name>
<dbReference type="AlphaFoldDB" id="A0A4U8Z522"/>
<accession>A0A4U8Z522</accession>
<gene>
    <name evidence="2" type="ORF">MTUNDRAET4_3717</name>
</gene>
<dbReference type="EMBL" id="LR536450">
    <property type="protein sequence ID" value="VFU10604.1"/>
    <property type="molecule type" value="Genomic_DNA"/>
</dbReference>
<evidence type="ECO:0000313" key="2">
    <source>
        <dbReference type="EMBL" id="VFU10604.1"/>
    </source>
</evidence>
<dbReference type="Proteomes" id="UP000294360">
    <property type="component" value="Chromosome"/>
</dbReference>
<proteinExistence type="predicted"/>
<evidence type="ECO:0000256" key="1">
    <source>
        <dbReference type="SAM" id="MobiDB-lite"/>
    </source>
</evidence>